<accession>A0A5P8WEQ3</accession>
<keyword evidence="3" id="KW-1185">Reference proteome</keyword>
<protein>
    <submittedName>
        <fullName evidence="2">TonB-dependent siderophore receptor</fullName>
    </submittedName>
</protein>
<gene>
    <name evidence="2" type="ORF">GXM_08742</name>
</gene>
<dbReference type="Proteomes" id="UP000326678">
    <property type="component" value="Chromosome Gxm2"/>
</dbReference>
<organism evidence="2 3">
    <name type="scientific">Nostoc sphaeroides CCNUC1</name>
    <dbReference type="NCBI Taxonomy" id="2653204"/>
    <lineage>
        <taxon>Bacteria</taxon>
        <taxon>Bacillati</taxon>
        <taxon>Cyanobacteriota</taxon>
        <taxon>Cyanophyceae</taxon>
        <taxon>Nostocales</taxon>
        <taxon>Nostocaceae</taxon>
        <taxon>Nostoc</taxon>
    </lineage>
</organism>
<keyword evidence="2" id="KW-0675">Receptor</keyword>
<dbReference type="RefSeq" id="WP_152591872.1">
    <property type="nucleotide sequence ID" value="NZ_CP045227.1"/>
</dbReference>
<proteinExistence type="predicted"/>
<sequence>MKLRRFTYLGIVGTIFLLGTVPANAQGEEKLDQVSVIFTKDAVSKPEVAIAQIPQLSDIQRPHTSAKELLAQEQKQNEVTGIRLNPTANGLEVILETPTSDKLQTIVKNEGNNFIAAIPLPIYEGSTPVETG</sequence>
<dbReference type="EMBL" id="CP045227">
    <property type="protein sequence ID" value="QFS51248.1"/>
    <property type="molecule type" value="Genomic_DNA"/>
</dbReference>
<keyword evidence="1" id="KW-0732">Signal</keyword>
<feature type="signal peptide" evidence="1">
    <location>
        <begin position="1"/>
        <end position="25"/>
    </location>
</feature>
<dbReference type="KEGG" id="nsh:GXM_08742"/>
<feature type="chain" id="PRO_5025018567" evidence="1">
    <location>
        <begin position="26"/>
        <end position="132"/>
    </location>
</feature>
<evidence type="ECO:0000313" key="2">
    <source>
        <dbReference type="EMBL" id="QFS51248.1"/>
    </source>
</evidence>
<evidence type="ECO:0000256" key="1">
    <source>
        <dbReference type="SAM" id="SignalP"/>
    </source>
</evidence>
<dbReference type="AlphaFoldDB" id="A0A5P8WEQ3"/>
<reference evidence="2 3" key="1">
    <citation type="submission" date="2019-10" db="EMBL/GenBank/DDBJ databases">
        <title>Genomic and transcriptomic insights into the perfect genentic adaptation of a filamentous nitrogen-fixing cyanobacterium to rice fields.</title>
        <authorList>
            <person name="Chen Z."/>
        </authorList>
    </citation>
    <scope>NUCLEOTIDE SEQUENCE [LARGE SCALE GENOMIC DNA]</scope>
    <source>
        <strain evidence="2">CCNUC1</strain>
    </source>
</reference>
<name>A0A5P8WEQ3_9NOSO</name>
<evidence type="ECO:0000313" key="3">
    <source>
        <dbReference type="Proteomes" id="UP000326678"/>
    </source>
</evidence>